<reference evidence="1 2" key="1">
    <citation type="submission" date="2019-05" db="EMBL/GenBank/DDBJ databases">
        <title>Mikania micrantha, genome provides insights into the molecular mechanism of rapid growth.</title>
        <authorList>
            <person name="Liu B."/>
        </authorList>
    </citation>
    <scope>NUCLEOTIDE SEQUENCE [LARGE SCALE GENOMIC DNA]</scope>
    <source>
        <strain evidence="1">NLD-2019</strain>
        <tissue evidence="1">Leaf</tissue>
    </source>
</reference>
<evidence type="ECO:0000313" key="1">
    <source>
        <dbReference type="EMBL" id="KAD4585875.1"/>
    </source>
</evidence>
<dbReference type="EMBL" id="SZYD01000012">
    <property type="protein sequence ID" value="KAD4585875.1"/>
    <property type="molecule type" value="Genomic_DNA"/>
</dbReference>
<sequence>MEKDRQRRSIGTYAPPWWERFRFKLKRTLVDDNDSSYFGAIYELKDAHQYAPNYLIAFRGTIKRFQTIYEDMKLNFKFVYGHPEESPRFNKAYEAVWNTIDLAGAANVWLAGHSLGASIAMLAGRKLAKCQLYLETLMKAGIAIIMKCPSEDLEEDAFIMLSEWKPNLFVNPSDPICAEYIGYFQHRVKMDEIRMGDVERIAAKESIISLSSRAIGRESEPLHLLPTANLTVNDRLSVKKAHKIDQWWQEPFEGSTQLYKFDTDYPHH</sequence>
<dbReference type="OrthoDB" id="58570at2759"/>
<dbReference type="SUPFAM" id="SSF53474">
    <property type="entry name" value="alpha/beta-Hydrolases"/>
    <property type="match status" value="1"/>
</dbReference>
<dbReference type="PANTHER" id="PTHR31479:SF4">
    <property type="entry name" value="FUNGAL LIPASE-LIKE DOMAIN-CONTAINING PROTEIN"/>
    <property type="match status" value="1"/>
</dbReference>
<dbReference type="InterPro" id="IPR029058">
    <property type="entry name" value="AB_hydrolase_fold"/>
</dbReference>
<dbReference type="PANTHER" id="PTHR31479">
    <property type="entry name" value="ALPHA/BETA-HYDROLASES SUPERFAMILY PROTEIN"/>
    <property type="match status" value="1"/>
</dbReference>
<accession>A0A5N6NFY0</accession>
<protein>
    <recommendedName>
        <fullName evidence="3">Fungal lipase-like domain-containing protein</fullName>
    </recommendedName>
</protein>
<proteinExistence type="predicted"/>
<comment type="caution">
    <text evidence="1">The sequence shown here is derived from an EMBL/GenBank/DDBJ whole genome shotgun (WGS) entry which is preliminary data.</text>
</comment>
<gene>
    <name evidence="1" type="ORF">E3N88_23476</name>
</gene>
<evidence type="ECO:0008006" key="3">
    <source>
        <dbReference type="Google" id="ProtNLM"/>
    </source>
</evidence>
<dbReference type="Proteomes" id="UP000326396">
    <property type="component" value="Linkage Group LG2"/>
</dbReference>
<keyword evidence="2" id="KW-1185">Reference proteome</keyword>
<dbReference type="AlphaFoldDB" id="A0A5N6NFY0"/>
<name>A0A5N6NFY0_9ASTR</name>
<organism evidence="1 2">
    <name type="scientific">Mikania micrantha</name>
    <name type="common">bitter vine</name>
    <dbReference type="NCBI Taxonomy" id="192012"/>
    <lineage>
        <taxon>Eukaryota</taxon>
        <taxon>Viridiplantae</taxon>
        <taxon>Streptophyta</taxon>
        <taxon>Embryophyta</taxon>
        <taxon>Tracheophyta</taxon>
        <taxon>Spermatophyta</taxon>
        <taxon>Magnoliopsida</taxon>
        <taxon>eudicotyledons</taxon>
        <taxon>Gunneridae</taxon>
        <taxon>Pentapetalae</taxon>
        <taxon>asterids</taxon>
        <taxon>campanulids</taxon>
        <taxon>Asterales</taxon>
        <taxon>Asteraceae</taxon>
        <taxon>Asteroideae</taxon>
        <taxon>Heliantheae alliance</taxon>
        <taxon>Eupatorieae</taxon>
        <taxon>Mikania</taxon>
    </lineage>
</organism>
<dbReference type="Gene3D" id="3.40.50.1820">
    <property type="entry name" value="alpha/beta hydrolase"/>
    <property type="match status" value="1"/>
</dbReference>
<evidence type="ECO:0000313" key="2">
    <source>
        <dbReference type="Proteomes" id="UP000326396"/>
    </source>
</evidence>